<dbReference type="InterPro" id="IPR007730">
    <property type="entry name" value="SPOR-like_dom"/>
</dbReference>
<reference evidence="2 3" key="1">
    <citation type="submission" date="2016-07" db="EMBL/GenBank/DDBJ databases">
        <title>Draft genome sequence of Methyloligella halotolerans C2T (VKM B-2706T=CCUG 61687T=DSM 25045T), a halotolerant polyhydroxybutyrate accumulating methylotroph.</title>
        <authorList>
            <person name="Vasilenko O.V."/>
            <person name="Doronina N.V."/>
            <person name="Poroshina M.N."/>
            <person name="Tarlachkov S.V."/>
            <person name="Trotsenko Y.A."/>
        </authorList>
    </citation>
    <scope>NUCLEOTIDE SEQUENCE [LARGE SCALE GENOMIC DNA]</scope>
    <source>
        <strain evidence="2 3">VKM B-2706</strain>
    </source>
</reference>
<comment type="caution">
    <text evidence="2">The sequence shown here is derived from an EMBL/GenBank/DDBJ whole genome shotgun (WGS) entry which is preliminary data.</text>
</comment>
<dbReference type="PROSITE" id="PS51724">
    <property type="entry name" value="SPOR"/>
    <property type="match status" value="1"/>
</dbReference>
<sequence>MQAHSRLGGIGGVDVSPVTVNGATYYRVQVGPFGDRSSAESARAKVAAAGYSGARVVGP</sequence>
<dbReference type="Gene3D" id="3.30.70.1070">
    <property type="entry name" value="Sporulation related repeat"/>
    <property type="match status" value="1"/>
</dbReference>
<organism evidence="2 3">
    <name type="scientific">Methyloligella halotolerans</name>
    <dbReference type="NCBI Taxonomy" id="1177755"/>
    <lineage>
        <taxon>Bacteria</taxon>
        <taxon>Pseudomonadati</taxon>
        <taxon>Pseudomonadota</taxon>
        <taxon>Alphaproteobacteria</taxon>
        <taxon>Hyphomicrobiales</taxon>
        <taxon>Hyphomicrobiaceae</taxon>
        <taxon>Methyloligella</taxon>
    </lineage>
</organism>
<dbReference type="RefSeq" id="WP_069093711.1">
    <property type="nucleotide sequence ID" value="NZ_MASI01000001.1"/>
</dbReference>
<dbReference type="STRING" id="1177755.A7A08_00221"/>
<evidence type="ECO:0000313" key="2">
    <source>
        <dbReference type="EMBL" id="ODA68398.1"/>
    </source>
</evidence>
<protein>
    <submittedName>
        <fullName evidence="2">Sporulation related domain protein</fullName>
    </submittedName>
</protein>
<keyword evidence="3" id="KW-1185">Reference proteome</keyword>
<dbReference type="Pfam" id="PF05036">
    <property type="entry name" value="SPOR"/>
    <property type="match status" value="1"/>
</dbReference>
<dbReference type="EMBL" id="MASI01000001">
    <property type="protein sequence ID" value="ODA68398.1"/>
    <property type="molecule type" value="Genomic_DNA"/>
</dbReference>
<dbReference type="AlphaFoldDB" id="A0A1E2S222"/>
<feature type="domain" description="SPOR" evidence="1">
    <location>
        <begin position="1"/>
        <end position="59"/>
    </location>
</feature>
<accession>A0A1E2S222</accession>
<evidence type="ECO:0000313" key="3">
    <source>
        <dbReference type="Proteomes" id="UP000095087"/>
    </source>
</evidence>
<dbReference type="InterPro" id="IPR036680">
    <property type="entry name" value="SPOR-like_sf"/>
</dbReference>
<dbReference type="SUPFAM" id="SSF110997">
    <property type="entry name" value="Sporulation related repeat"/>
    <property type="match status" value="1"/>
</dbReference>
<dbReference type="Proteomes" id="UP000095087">
    <property type="component" value="Unassembled WGS sequence"/>
</dbReference>
<evidence type="ECO:0000259" key="1">
    <source>
        <dbReference type="PROSITE" id="PS51724"/>
    </source>
</evidence>
<gene>
    <name evidence="2" type="ORF">A7A08_00221</name>
</gene>
<proteinExistence type="predicted"/>
<name>A0A1E2S222_9HYPH</name>
<dbReference type="GO" id="GO:0042834">
    <property type="term" value="F:peptidoglycan binding"/>
    <property type="evidence" value="ECO:0007669"/>
    <property type="project" value="InterPro"/>
</dbReference>